<dbReference type="PRINTS" id="PR00973">
    <property type="entry name" value="RIBOSOMALS17"/>
</dbReference>
<dbReference type="InterPro" id="IPR012340">
    <property type="entry name" value="NA-bd_OB-fold"/>
</dbReference>
<dbReference type="GO" id="GO:0006412">
    <property type="term" value="P:translation"/>
    <property type="evidence" value="ECO:0007669"/>
    <property type="project" value="UniProtKB-UniRule"/>
</dbReference>
<dbReference type="Gene3D" id="2.40.50.140">
    <property type="entry name" value="Nucleic acid-binding proteins"/>
    <property type="match status" value="1"/>
</dbReference>
<keyword evidence="5 6" id="KW-0687">Ribonucleoprotein</keyword>
<dbReference type="Proteomes" id="UP000231183">
    <property type="component" value="Unassembled WGS sequence"/>
</dbReference>
<dbReference type="PANTHER" id="PTHR10744:SF1">
    <property type="entry name" value="SMALL RIBOSOMAL SUBUNIT PROTEIN US17M"/>
    <property type="match status" value="1"/>
</dbReference>
<evidence type="ECO:0000256" key="2">
    <source>
        <dbReference type="ARBA" id="ARBA00022730"/>
    </source>
</evidence>
<evidence type="ECO:0000256" key="1">
    <source>
        <dbReference type="ARBA" id="ARBA00010254"/>
    </source>
</evidence>
<proteinExistence type="inferred from homology"/>
<dbReference type="EMBL" id="PFBX01000002">
    <property type="protein sequence ID" value="PIT87977.1"/>
    <property type="molecule type" value="Genomic_DNA"/>
</dbReference>
<evidence type="ECO:0000313" key="8">
    <source>
        <dbReference type="Proteomes" id="UP000231183"/>
    </source>
</evidence>
<dbReference type="GO" id="GO:0022627">
    <property type="term" value="C:cytosolic small ribosomal subunit"/>
    <property type="evidence" value="ECO:0007669"/>
    <property type="project" value="UniProtKB-UniRule"/>
</dbReference>
<dbReference type="SUPFAM" id="SSF50249">
    <property type="entry name" value="Nucleic acid-binding proteins"/>
    <property type="match status" value="1"/>
</dbReference>
<dbReference type="InterPro" id="IPR019984">
    <property type="entry name" value="Ribosomal_uS17_bact/chlr"/>
</dbReference>
<dbReference type="NCBIfam" id="TIGR03635">
    <property type="entry name" value="uS17_bact"/>
    <property type="match status" value="1"/>
</dbReference>
<accession>A0A2M6W595</accession>
<dbReference type="InterPro" id="IPR000266">
    <property type="entry name" value="Ribosomal_uS17"/>
</dbReference>
<organism evidence="7 8">
    <name type="scientific">Candidatus Magasanikbacteria bacterium CG10_big_fil_rev_8_21_14_0_10_40_10</name>
    <dbReference type="NCBI Taxonomy" id="1974648"/>
    <lineage>
        <taxon>Bacteria</taxon>
        <taxon>Candidatus Magasanikiibacteriota</taxon>
    </lineage>
</organism>
<reference evidence="8" key="1">
    <citation type="submission" date="2017-09" db="EMBL/GenBank/DDBJ databases">
        <title>Depth-based differentiation of microbial function through sediment-hosted aquifers and enrichment of novel symbionts in the deep terrestrial subsurface.</title>
        <authorList>
            <person name="Probst A.J."/>
            <person name="Ladd B."/>
            <person name="Jarett J.K."/>
            <person name="Geller-Mcgrath D.E."/>
            <person name="Sieber C.M.K."/>
            <person name="Emerson J.B."/>
            <person name="Anantharaman K."/>
            <person name="Thomas B.C."/>
            <person name="Malmstrom R."/>
            <person name="Stieglmeier M."/>
            <person name="Klingl A."/>
            <person name="Woyke T."/>
            <person name="Ryan C.M."/>
            <person name="Banfield J.F."/>
        </authorList>
    </citation>
    <scope>NUCLEOTIDE SEQUENCE [LARGE SCALE GENOMIC DNA]</scope>
</reference>
<keyword evidence="2 6" id="KW-0699">rRNA-binding</keyword>
<keyword evidence="3 6" id="KW-0694">RNA-binding</keyword>
<evidence type="ECO:0000256" key="3">
    <source>
        <dbReference type="ARBA" id="ARBA00022884"/>
    </source>
</evidence>
<evidence type="ECO:0000256" key="6">
    <source>
        <dbReference type="HAMAP-Rule" id="MF_01345"/>
    </source>
</evidence>
<sequence>MEKTKQIKKRKFTGTVVKTAMNKTISVLVVEKRVHPKYGKAYKQGRKFHVHDEKQAAKEGEKVVFVECRPLSKTKRWRLLEIVKSTEKVKK</sequence>
<evidence type="ECO:0000256" key="5">
    <source>
        <dbReference type="ARBA" id="ARBA00023274"/>
    </source>
</evidence>
<gene>
    <name evidence="6" type="primary">rpsQ</name>
    <name evidence="7" type="ORF">COU31_00135</name>
</gene>
<evidence type="ECO:0000313" key="7">
    <source>
        <dbReference type="EMBL" id="PIT87977.1"/>
    </source>
</evidence>
<keyword evidence="4 6" id="KW-0689">Ribosomal protein</keyword>
<dbReference type="HAMAP" id="MF_01345_B">
    <property type="entry name" value="Ribosomal_uS17_B"/>
    <property type="match status" value="1"/>
</dbReference>
<comment type="caution">
    <text evidence="7">The sequence shown here is derived from an EMBL/GenBank/DDBJ whole genome shotgun (WGS) entry which is preliminary data.</text>
</comment>
<comment type="function">
    <text evidence="6">One of the primary rRNA binding proteins, it binds specifically to the 5'-end of 16S ribosomal RNA.</text>
</comment>
<dbReference type="CDD" id="cd00364">
    <property type="entry name" value="Ribosomal_uS17"/>
    <property type="match status" value="1"/>
</dbReference>
<comment type="subunit">
    <text evidence="6">Part of the 30S ribosomal subunit.</text>
</comment>
<protein>
    <recommendedName>
        <fullName evidence="6">Small ribosomal subunit protein uS17</fullName>
    </recommendedName>
</protein>
<dbReference type="PANTHER" id="PTHR10744">
    <property type="entry name" value="40S RIBOSOMAL PROTEIN S11 FAMILY MEMBER"/>
    <property type="match status" value="1"/>
</dbReference>
<dbReference type="Pfam" id="PF00366">
    <property type="entry name" value="Ribosomal_S17"/>
    <property type="match status" value="1"/>
</dbReference>
<name>A0A2M6W595_9BACT</name>
<dbReference type="NCBIfam" id="NF004123">
    <property type="entry name" value="PRK05610.1"/>
    <property type="match status" value="1"/>
</dbReference>
<dbReference type="AlphaFoldDB" id="A0A2M6W595"/>
<dbReference type="GO" id="GO:0003735">
    <property type="term" value="F:structural constituent of ribosome"/>
    <property type="evidence" value="ECO:0007669"/>
    <property type="project" value="UniProtKB-UniRule"/>
</dbReference>
<dbReference type="GO" id="GO:0019843">
    <property type="term" value="F:rRNA binding"/>
    <property type="evidence" value="ECO:0007669"/>
    <property type="project" value="UniProtKB-UniRule"/>
</dbReference>
<evidence type="ECO:0000256" key="4">
    <source>
        <dbReference type="ARBA" id="ARBA00022980"/>
    </source>
</evidence>
<comment type="similarity">
    <text evidence="1 6">Belongs to the universal ribosomal protein uS17 family.</text>
</comment>